<keyword evidence="1" id="KW-0067">ATP-binding</keyword>
<dbReference type="SUPFAM" id="SSF56059">
    <property type="entry name" value="Glutathione synthetase ATP-binding domain-like"/>
    <property type="match status" value="1"/>
</dbReference>
<dbReference type="InterPro" id="IPR032875">
    <property type="entry name" value="Succ_CoA_lig_flav_dom"/>
</dbReference>
<sequence length="711" mass="74316">MTIEISPQRLKSLFRPQAVAFVGASDKSGFSRNAYANMVEFAYDKQTFLVNKRGVDTHGTPTVTSCLHIEEPVDTAFMMVPQAATLDALSDAAAAGIRNAVILSAGYGEAGEAGIKAQRELVDHATSLDMLLLGPNHLGFANFVDQIPVTSIPGLPHESGPVALLSQSGASSQAMADFASLSGVGLSYMVTLGNEAMVTAGHVLDFLVEDDTTRAVAIFLETIRHPEVFRAAARRAAEAGKAVVVLKAGSSELSARTAAAHTGALVGDDRVTDAIFRDLGVIRVDSIEDMLLTAGAAAYLGPLAKPGIGVVSISGGACDILADRAEDLGADIPEIASDTTELLAEIMPDYGTVQNPLDVTGAAVGDPTIFTRSIEAMSTDPSVGVVIAVNSLPWRPSTEPWAEQWLADAIGAGIARSTKPVIYVNQVSQPITDRTKDVLAQAGIPYVVAGLRQSMVALGHIGRWSAAIRDRVDRSAAESRELLVPEQSRRRGGWSEDTTRRLFADNGIPLVPARLVSSVADAVEAATDLAGPVAIKVSSPQILHKSDIGGVRLNVLGDRAVAEAFDAVMAAGAQVDGATIEGALVSPMRPQGTELLVGVVRDQQWGLILAVALGGIFVEVLDDSVLAPLPVNAEQAAEMLTRLRGAALLNGARGTTPADLDVIADVISRVGNLAVGLGDDLESMEINPLRIDGPIVEALDAVITWTEKDAL</sequence>
<keyword evidence="1" id="KW-0547">Nucleotide-binding</keyword>
<accession>A0ABU4ERH2</accession>
<dbReference type="GO" id="GO:0016874">
    <property type="term" value="F:ligase activity"/>
    <property type="evidence" value="ECO:0007669"/>
    <property type="project" value="UniProtKB-KW"/>
</dbReference>
<dbReference type="Pfam" id="PF13380">
    <property type="entry name" value="CoA_binding_2"/>
    <property type="match status" value="1"/>
</dbReference>
<keyword evidence="3" id="KW-0436">Ligase</keyword>
<dbReference type="Proteomes" id="UP001185792">
    <property type="component" value="Unassembled WGS sequence"/>
</dbReference>
<dbReference type="InterPro" id="IPR013815">
    <property type="entry name" value="ATP_grasp_subdomain_1"/>
</dbReference>
<organism evidence="3 4">
    <name type="scientific">Williamsia marianensis</name>
    <dbReference type="NCBI Taxonomy" id="85044"/>
    <lineage>
        <taxon>Bacteria</taxon>
        <taxon>Bacillati</taxon>
        <taxon>Actinomycetota</taxon>
        <taxon>Actinomycetes</taxon>
        <taxon>Mycobacteriales</taxon>
        <taxon>Nocardiaceae</taxon>
        <taxon>Williamsia</taxon>
    </lineage>
</organism>
<dbReference type="InterPro" id="IPR011761">
    <property type="entry name" value="ATP-grasp"/>
</dbReference>
<feature type="domain" description="ATP-grasp" evidence="2">
    <location>
        <begin position="500"/>
        <end position="700"/>
    </location>
</feature>
<dbReference type="Gene3D" id="3.40.50.261">
    <property type="entry name" value="Succinyl-CoA synthetase domains"/>
    <property type="match status" value="2"/>
</dbReference>
<dbReference type="InterPro" id="IPR036291">
    <property type="entry name" value="NAD(P)-bd_dom_sf"/>
</dbReference>
<dbReference type="PANTHER" id="PTHR42793:SF1">
    <property type="entry name" value="PEPTIDYL-LYSINE N-ACETYLTRANSFERASE PATZ"/>
    <property type="match status" value="1"/>
</dbReference>
<dbReference type="InterPro" id="IPR016102">
    <property type="entry name" value="Succinyl-CoA_synth-like"/>
</dbReference>
<dbReference type="PROSITE" id="PS50975">
    <property type="entry name" value="ATP_GRASP"/>
    <property type="match status" value="1"/>
</dbReference>
<evidence type="ECO:0000256" key="1">
    <source>
        <dbReference type="PROSITE-ProRule" id="PRU00409"/>
    </source>
</evidence>
<evidence type="ECO:0000313" key="4">
    <source>
        <dbReference type="Proteomes" id="UP001185792"/>
    </source>
</evidence>
<dbReference type="SMART" id="SM00881">
    <property type="entry name" value="CoA_binding"/>
    <property type="match status" value="1"/>
</dbReference>
<proteinExistence type="predicted"/>
<dbReference type="EMBL" id="JAWLUM010000001">
    <property type="protein sequence ID" value="MDV7133854.1"/>
    <property type="molecule type" value="Genomic_DNA"/>
</dbReference>
<protein>
    <submittedName>
        <fullName evidence="3">Acetate--CoA ligase family protein</fullName>
    </submittedName>
</protein>
<dbReference type="RefSeq" id="WP_317712817.1">
    <property type="nucleotide sequence ID" value="NZ_JAWLUM010000001.1"/>
</dbReference>
<dbReference type="Pfam" id="PF13607">
    <property type="entry name" value="Succ_CoA_lig"/>
    <property type="match status" value="1"/>
</dbReference>
<evidence type="ECO:0000313" key="3">
    <source>
        <dbReference type="EMBL" id="MDV7133854.1"/>
    </source>
</evidence>
<comment type="caution">
    <text evidence="3">The sequence shown here is derived from an EMBL/GenBank/DDBJ whole genome shotgun (WGS) entry which is preliminary data.</text>
</comment>
<dbReference type="Gene3D" id="3.30.470.20">
    <property type="entry name" value="ATP-grasp fold, B domain"/>
    <property type="match status" value="1"/>
</dbReference>
<dbReference type="Gene3D" id="3.30.1490.20">
    <property type="entry name" value="ATP-grasp fold, A domain"/>
    <property type="match status" value="1"/>
</dbReference>
<dbReference type="InterPro" id="IPR003781">
    <property type="entry name" value="CoA-bd"/>
</dbReference>
<dbReference type="SUPFAM" id="SSF52210">
    <property type="entry name" value="Succinyl-CoA synthetase domains"/>
    <property type="match status" value="2"/>
</dbReference>
<name>A0ABU4ERH2_WILMA</name>
<keyword evidence="4" id="KW-1185">Reference proteome</keyword>
<evidence type="ECO:0000259" key="2">
    <source>
        <dbReference type="PROSITE" id="PS50975"/>
    </source>
</evidence>
<reference evidence="3 4" key="1">
    <citation type="submission" date="2023-10" db="EMBL/GenBank/DDBJ databases">
        <title>Development of a sustainable strategy for remediation of hydrocarbon-contaminated territories based on the waste exchange concept.</title>
        <authorList>
            <person name="Krivoruchko A."/>
        </authorList>
    </citation>
    <scope>NUCLEOTIDE SEQUENCE [LARGE SCALE GENOMIC DNA]</scope>
    <source>
        <strain evidence="3 4">IEGM 1236</strain>
    </source>
</reference>
<gene>
    <name evidence="3" type="ORF">R4198_09115</name>
</gene>
<dbReference type="Gene3D" id="3.40.50.720">
    <property type="entry name" value="NAD(P)-binding Rossmann-like Domain"/>
    <property type="match status" value="1"/>
</dbReference>
<dbReference type="PANTHER" id="PTHR42793">
    <property type="entry name" value="COA BINDING DOMAIN CONTAINING PROTEIN"/>
    <property type="match status" value="1"/>
</dbReference>
<dbReference type="SUPFAM" id="SSF51735">
    <property type="entry name" value="NAD(P)-binding Rossmann-fold domains"/>
    <property type="match status" value="1"/>
</dbReference>
<dbReference type="Pfam" id="PF13549">
    <property type="entry name" value="ATP-grasp_5"/>
    <property type="match status" value="1"/>
</dbReference>